<gene>
    <name evidence="1" type="ORF">SAMN05428998_14833</name>
</gene>
<dbReference type="InterPro" id="IPR021874">
    <property type="entry name" value="Phage_Mu_Gp27"/>
</dbReference>
<dbReference type="EMBL" id="FWZX01000048">
    <property type="protein sequence ID" value="SMF82985.1"/>
    <property type="molecule type" value="Genomic_DNA"/>
</dbReference>
<dbReference type="AlphaFoldDB" id="A0A1Y6CQ89"/>
<protein>
    <submittedName>
        <fullName evidence="1">Uncharacterized protein</fullName>
    </submittedName>
</protein>
<proteinExistence type="predicted"/>
<evidence type="ECO:0000313" key="2">
    <source>
        <dbReference type="Proteomes" id="UP000192917"/>
    </source>
</evidence>
<dbReference type="RefSeq" id="WP_085127042.1">
    <property type="nucleotide sequence ID" value="NZ_FWZX01000048.1"/>
</dbReference>
<dbReference type="Pfam" id="PF11985">
    <property type="entry name" value="Phage_Mu_Gp27"/>
    <property type="match status" value="1"/>
</dbReference>
<organism evidence="1 2">
    <name type="scientific">Tistlia consotensis USBA 355</name>
    <dbReference type="NCBI Taxonomy" id="560819"/>
    <lineage>
        <taxon>Bacteria</taxon>
        <taxon>Pseudomonadati</taxon>
        <taxon>Pseudomonadota</taxon>
        <taxon>Alphaproteobacteria</taxon>
        <taxon>Rhodospirillales</taxon>
        <taxon>Rhodovibrionaceae</taxon>
        <taxon>Tistlia</taxon>
    </lineage>
</organism>
<accession>A0A1Y6CQ89</accession>
<dbReference type="STRING" id="560819.SAMN05428998_14833"/>
<reference evidence="1 2" key="1">
    <citation type="submission" date="2017-04" db="EMBL/GenBank/DDBJ databases">
        <authorList>
            <person name="Afonso C.L."/>
            <person name="Miller P.J."/>
            <person name="Scott M.A."/>
            <person name="Spackman E."/>
            <person name="Goraichik I."/>
            <person name="Dimitrov K.M."/>
            <person name="Suarez D.L."/>
            <person name="Swayne D.E."/>
        </authorList>
    </citation>
    <scope>NUCLEOTIDE SEQUENCE [LARGE SCALE GENOMIC DNA]</scope>
    <source>
        <strain evidence="1 2">USBA 355</strain>
    </source>
</reference>
<dbReference type="Proteomes" id="UP000192917">
    <property type="component" value="Unassembled WGS sequence"/>
</dbReference>
<name>A0A1Y6CQ89_9PROT</name>
<evidence type="ECO:0000313" key="1">
    <source>
        <dbReference type="EMBL" id="SMF82985.1"/>
    </source>
</evidence>
<keyword evidence="2" id="KW-1185">Reference proteome</keyword>
<sequence length="187" mass="20634">MGGRSFDKKLPTNVRDRIAAYVRENSPTVDELYDWLDELLSPRGISTSRSAAHRYLQRYGDLAKDMERERAVAEALVGAFGEEPDSKVARANIELMHAIISKTTRDPETGGLVKLEPQEAMFLASALQKLESASKTNVERVAKIREQVIEEVVKKAIEAAKKGAAKAGVTLGKDALEQIRSELGLIR</sequence>